<evidence type="ECO:0000313" key="2">
    <source>
        <dbReference type="EMBL" id="RKF60551.1"/>
    </source>
</evidence>
<dbReference type="PANTHER" id="PTHR10300">
    <property type="entry name" value="CALCIPRESSIN"/>
    <property type="match status" value="1"/>
</dbReference>
<dbReference type="Pfam" id="PF04847">
    <property type="entry name" value="Calcipressin"/>
    <property type="match status" value="1"/>
</dbReference>
<accession>A0A420HSW9</accession>
<comment type="caution">
    <text evidence="2">The sequence shown here is derived from an EMBL/GenBank/DDBJ whole genome shotgun (WGS) entry which is preliminary data.</text>
</comment>
<dbReference type="InterPro" id="IPR035979">
    <property type="entry name" value="RBD_domain_sf"/>
</dbReference>
<keyword evidence="3" id="KW-1185">Reference proteome</keyword>
<dbReference type="InterPro" id="IPR006931">
    <property type="entry name" value="Calcipressin"/>
</dbReference>
<proteinExistence type="inferred from homology"/>
<dbReference type="Proteomes" id="UP000286134">
    <property type="component" value="Unassembled WGS sequence"/>
</dbReference>
<dbReference type="GO" id="GO:0005634">
    <property type="term" value="C:nucleus"/>
    <property type="evidence" value="ECO:0007669"/>
    <property type="project" value="TreeGrafter"/>
</dbReference>
<comment type="similarity">
    <text evidence="1">Belongs to the RCAN family.</text>
</comment>
<dbReference type="GO" id="GO:0008597">
    <property type="term" value="F:calcium-dependent protein serine/threonine phosphatase regulator activity"/>
    <property type="evidence" value="ECO:0007669"/>
    <property type="project" value="TreeGrafter"/>
</dbReference>
<dbReference type="GO" id="GO:0005737">
    <property type="term" value="C:cytoplasm"/>
    <property type="evidence" value="ECO:0007669"/>
    <property type="project" value="TreeGrafter"/>
</dbReference>
<protein>
    <submittedName>
        <fullName evidence="2">Putative calcipressin family protein</fullName>
    </submittedName>
</protein>
<dbReference type="EMBL" id="MCFK01005000">
    <property type="protein sequence ID" value="RKF60551.1"/>
    <property type="molecule type" value="Genomic_DNA"/>
</dbReference>
<dbReference type="PANTHER" id="PTHR10300:SF14">
    <property type="entry name" value="PROTEIN SARAH"/>
    <property type="match status" value="1"/>
</dbReference>
<dbReference type="GO" id="GO:0003676">
    <property type="term" value="F:nucleic acid binding"/>
    <property type="evidence" value="ECO:0007669"/>
    <property type="project" value="InterPro"/>
</dbReference>
<organism evidence="2 3">
    <name type="scientific">Erysiphe neolycopersici</name>
    <dbReference type="NCBI Taxonomy" id="212602"/>
    <lineage>
        <taxon>Eukaryota</taxon>
        <taxon>Fungi</taxon>
        <taxon>Dikarya</taxon>
        <taxon>Ascomycota</taxon>
        <taxon>Pezizomycotina</taxon>
        <taxon>Leotiomycetes</taxon>
        <taxon>Erysiphales</taxon>
        <taxon>Erysiphaceae</taxon>
        <taxon>Erysiphe</taxon>
    </lineage>
</organism>
<evidence type="ECO:0000256" key="1">
    <source>
        <dbReference type="ARBA" id="ARBA00008209"/>
    </source>
</evidence>
<dbReference type="STRING" id="212602.A0A420HSW9"/>
<dbReference type="Gene3D" id="3.30.70.330">
    <property type="match status" value="1"/>
</dbReference>
<dbReference type="OrthoDB" id="17212at2759"/>
<dbReference type="SUPFAM" id="SSF54928">
    <property type="entry name" value="RNA-binding domain, RBD"/>
    <property type="match status" value="1"/>
</dbReference>
<evidence type="ECO:0000313" key="3">
    <source>
        <dbReference type="Proteomes" id="UP000286134"/>
    </source>
</evidence>
<reference evidence="2 3" key="1">
    <citation type="journal article" date="2018" name="BMC Genomics">
        <title>Comparative genome analyses reveal sequence features reflecting distinct modes of host-adaptation between dicot and monocot powdery mildew.</title>
        <authorList>
            <person name="Wu Y."/>
            <person name="Ma X."/>
            <person name="Pan Z."/>
            <person name="Kale S.D."/>
            <person name="Song Y."/>
            <person name="King H."/>
            <person name="Zhang Q."/>
            <person name="Presley C."/>
            <person name="Deng X."/>
            <person name="Wei C.I."/>
            <person name="Xiao S."/>
        </authorList>
    </citation>
    <scope>NUCLEOTIDE SEQUENCE [LARGE SCALE GENOMIC DNA]</scope>
    <source>
        <strain evidence="2">UMSG2</strain>
    </source>
</reference>
<dbReference type="FunFam" id="3.30.70.330:FF:000503">
    <property type="entry name" value="Calcineurin binding protein, putative"/>
    <property type="match status" value="1"/>
</dbReference>
<gene>
    <name evidence="2" type="ORF">OnM2_049043</name>
</gene>
<dbReference type="GO" id="GO:0019722">
    <property type="term" value="P:calcium-mediated signaling"/>
    <property type="evidence" value="ECO:0007669"/>
    <property type="project" value="InterPro"/>
</dbReference>
<sequence>MSSELTTRSRDARRMTIDLASVPPLNLPSPASNTLIITNIENPLIFRNENLMTIKGLIHNITPIHTWAPLKSFRRIIVSFFDVNSAIQIRQLIESDAILGERCKVYFGHPTPIETKEAHLNLPDAGKLFFISPPPSPPHGWENRLEDAPNKQVVAEDLAKALNNLHTSTRSCFPESPISDSGELGCRTRSASCTTIYRPEEHGGSPNLPAINVEDTTGDDCEPLPIEQEKSIYAHTCRPPLELMDISTP</sequence>
<dbReference type="AlphaFoldDB" id="A0A420HSW9"/>
<dbReference type="InterPro" id="IPR012677">
    <property type="entry name" value="Nucleotide-bd_a/b_plait_sf"/>
</dbReference>
<name>A0A420HSW9_9PEZI</name>